<evidence type="ECO:0000313" key="8">
    <source>
        <dbReference type="EMBL" id="GCE23781.1"/>
    </source>
</evidence>
<evidence type="ECO:0000256" key="1">
    <source>
        <dbReference type="ARBA" id="ARBA00004141"/>
    </source>
</evidence>
<keyword evidence="3" id="KW-0813">Transport</keyword>
<dbReference type="EMBL" id="BIFS01000002">
    <property type="protein sequence ID" value="GCE23781.1"/>
    <property type="molecule type" value="Genomic_DNA"/>
</dbReference>
<reference evidence="9" key="1">
    <citation type="submission" date="2018-12" db="EMBL/GenBank/DDBJ databases">
        <title>Tengunoibacter tsumagoiensis gen. nov., sp. nov., Dictyobacter kobayashii sp. nov., D. alpinus sp. nov., and D. joshuensis sp. nov. and description of Dictyobacteraceae fam. nov. within the order Ktedonobacterales isolated from Tengu-no-mugimeshi.</title>
        <authorList>
            <person name="Wang C.M."/>
            <person name="Zheng Y."/>
            <person name="Sakai Y."/>
            <person name="Toyoda A."/>
            <person name="Minakuchi Y."/>
            <person name="Abe K."/>
            <person name="Yokota A."/>
            <person name="Yabe S."/>
        </authorList>
    </citation>
    <scope>NUCLEOTIDE SEQUENCE [LARGE SCALE GENOMIC DNA]</scope>
    <source>
        <strain evidence="9">Uno11</strain>
    </source>
</reference>
<dbReference type="Proteomes" id="UP000287188">
    <property type="component" value="Unassembled WGS sequence"/>
</dbReference>
<dbReference type="GO" id="GO:0022857">
    <property type="term" value="F:transmembrane transporter activity"/>
    <property type="evidence" value="ECO:0007669"/>
    <property type="project" value="InterPro"/>
</dbReference>
<evidence type="ECO:0000256" key="5">
    <source>
        <dbReference type="ARBA" id="ARBA00022989"/>
    </source>
</evidence>
<feature type="transmembrane region" description="Helical" evidence="7">
    <location>
        <begin position="12"/>
        <end position="34"/>
    </location>
</feature>
<dbReference type="InterPro" id="IPR026030">
    <property type="entry name" value="Pur-cyt_permease_Fcy2/21/22"/>
</dbReference>
<accession>A0A402AXC7</accession>
<keyword evidence="4 7" id="KW-0812">Transmembrane</keyword>
<comment type="similarity">
    <text evidence="2">Belongs to the purine-cytosine permease (2.A.39) family.</text>
</comment>
<gene>
    <name evidence="8" type="ORF">KDK_75810</name>
</gene>
<dbReference type="GO" id="GO:0005886">
    <property type="term" value="C:plasma membrane"/>
    <property type="evidence" value="ECO:0007669"/>
    <property type="project" value="TreeGrafter"/>
</dbReference>
<comment type="caution">
    <text evidence="8">The sequence shown here is derived from an EMBL/GenBank/DDBJ whole genome shotgun (WGS) entry which is preliminary data.</text>
</comment>
<dbReference type="InterPro" id="IPR001248">
    <property type="entry name" value="Pur-cyt_permease"/>
</dbReference>
<name>A0A402AXC7_9CHLR</name>
<keyword evidence="6 7" id="KW-0472">Membrane</keyword>
<sequence>MTTSFLGFYTDFLLLTYLWVPSWAAVLLVDFFVFRRGSYAAEHLTRGRNGFYWYQGGVFWRAVIAWLVGFAVTIPFIGSATLPWLSTPWQGPLAHLLGGIDISGLIGAIVSGLLYYLLGRGYFSNLPASKKAIHESSVE</sequence>
<organism evidence="8 9">
    <name type="scientific">Dictyobacter kobayashii</name>
    <dbReference type="NCBI Taxonomy" id="2014872"/>
    <lineage>
        <taxon>Bacteria</taxon>
        <taxon>Bacillati</taxon>
        <taxon>Chloroflexota</taxon>
        <taxon>Ktedonobacteria</taxon>
        <taxon>Ktedonobacterales</taxon>
        <taxon>Dictyobacteraceae</taxon>
        <taxon>Dictyobacter</taxon>
    </lineage>
</organism>
<evidence type="ECO:0000256" key="7">
    <source>
        <dbReference type="SAM" id="Phobius"/>
    </source>
</evidence>
<evidence type="ECO:0000256" key="6">
    <source>
        <dbReference type="ARBA" id="ARBA00023136"/>
    </source>
</evidence>
<dbReference type="Pfam" id="PF02133">
    <property type="entry name" value="Transp_cyt_pur"/>
    <property type="match status" value="1"/>
</dbReference>
<evidence type="ECO:0000313" key="9">
    <source>
        <dbReference type="Proteomes" id="UP000287188"/>
    </source>
</evidence>
<evidence type="ECO:0000256" key="4">
    <source>
        <dbReference type="ARBA" id="ARBA00022692"/>
    </source>
</evidence>
<dbReference type="RefSeq" id="WP_161977962.1">
    <property type="nucleotide sequence ID" value="NZ_BIFS01000002.1"/>
</dbReference>
<feature type="transmembrane region" description="Helical" evidence="7">
    <location>
        <begin position="97"/>
        <end position="118"/>
    </location>
</feature>
<evidence type="ECO:0000256" key="3">
    <source>
        <dbReference type="ARBA" id="ARBA00022448"/>
    </source>
</evidence>
<feature type="transmembrane region" description="Helical" evidence="7">
    <location>
        <begin position="58"/>
        <end position="77"/>
    </location>
</feature>
<evidence type="ECO:0000256" key="2">
    <source>
        <dbReference type="ARBA" id="ARBA00008974"/>
    </source>
</evidence>
<keyword evidence="5 7" id="KW-1133">Transmembrane helix</keyword>
<dbReference type="Gene3D" id="1.10.4160.10">
    <property type="entry name" value="Hydantoin permease"/>
    <property type="match status" value="1"/>
</dbReference>
<comment type="subcellular location">
    <subcellularLocation>
        <location evidence="1">Membrane</location>
        <topology evidence="1">Multi-pass membrane protein</topology>
    </subcellularLocation>
</comment>
<keyword evidence="9" id="KW-1185">Reference proteome</keyword>
<dbReference type="PANTHER" id="PTHR31806:SF1">
    <property type="entry name" value="PURINE-CYTOSINE PERMEASE FCY2-RELATED"/>
    <property type="match status" value="1"/>
</dbReference>
<protein>
    <submittedName>
        <fullName evidence="8">Uncharacterized protein</fullName>
    </submittedName>
</protein>
<dbReference type="AlphaFoldDB" id="A0A402AXC7"/>
<proteinExistence type="inferred from homology"/>
<dbReference type="PANTHER" id="PTHR31806">
    <property type="entry name" value="PURINE-CYTOSINE PERMEASE FCY2-RELATED"/>
    <property type="match status" value="1"/>
</dbReference>